<organism evidence="2 3">
    <name type="scientific">Paramecium pentaurelia</name>
    <dbReference type="NCBI Taxonomy" id="43138"/>
    <lineage>
        <taxon>Eukaryota</taxon>
        <taxon>Sar</taxon>
        <taxon>Alveolata</taxon>
        <taxon>Ciliophora</taxon>
        <taxon>Intramacronucleata</taxon>
        <taxon>Oligohymenophorea</taxon>
        <taxon>Peniculida</taxon>
        <taxon>Parameciidae</taxon>
        <taxon>Paramecium</taxon>
    </lineage>
</organism>
<dbReference type="AlphaFoldDB" id="A0A8S1WAG4"/>
<evidence type="ECO:0000313" key="2">
    <source>
        <dbReference type="EMBL" id="CAD8186260.1"/>
    </source>
</evidence>
<feature type="compositionally biased region" description="Low complexity" evidence="1">
    <location>
        <begin position="14"/>
        <end position="28"/>
    </location>
</feature>
<dbReference type="Proteomes" id="UP000689195">
    <property type="component" value="Unassembled WGS sequence"/>
</dbReference>
<sequence length="118" mass="14374">MSYSNSKLSSYLRSPSTFPSTNSSSWKSTPLTGVSFMERMPYERYTEHVPETKIEYLPIEKRYRDYQEDSKYFHDRYNYFVAVPILERKEQVFPFGYYQDALNYVPYQRIQVFSRFNY</sequence>
<accession>A0A8S1WAG4</accession>
<proteinExistence type="predicted"/>
<name>A0A8S1WAG4_9CILI</name>
<evidence type="ECO:0000313" key="3">
    <source>
        <dbReference type="Proteomes" id="UP000689195"/>
    </source>
</evidence>
<evidence type="ECO:0000256" key="1">
    <source>
        <dbReference type="SAM" id="MobiDB-lite"/>
    </source>
</evidence>
<feature type="compositionally biased region" description="Polar residues" evidence="1">
    <location>
        <begin position="1"/>
        <end position="13"/>
    </location>
</feature>
<keyword evidence="3" id="KW-1185">Reference proteome</keyword>
<feature type="region of interest" description="Disordered" evidence="1">
    <location>
        <begin position="1"/>
        <end position="28"/>
    </location>
</feature>
<gene>
    <name evidence="2" type="ORF">PPENT_87.1.T0860240</name>
</gene>
<comment type="caution">
    <text evidence="2">The sequence shown here is derived from an EMBL/GenBank/DDBJ whole genome shotgun (WGS) entry which is preliminary data.</text>
</comment>
<reference evidence="2" key="1">
    <citation type="submission" date="2021-01" db="EMBL/GenBank/DDBJ databases">
        <authorList>
            <consortium name="Genoscope - CEA"/>
            <person name="William W."/>
        </authorList>
    </citation>
    <scope>NUCLEOTIDE SEQUENCE</scope>
</reference>
<dbReference type="OrthoDB" id="311318at2759"/>
<protein>
    <submittedName>
        <fullName evidence="2">Uncharacterized protein</fullName>
    </submittedName>
</protein>
<dbReference type="EMBL" id="CAJJDO010000086">
    <property type="protein sequence ID" value="CAD8186260.1"/>
    <property type="molecule type" value="Genomic_DNA"/>
</dbReference>